<keyword evidence="6 7" id="KW-0472">Membrane</keyword>
<dbReference type="CDD" id="cd06173">
    <property type="entry name" value="MFS_MefA_like"/>
    <property type="match status" value="1"/>
</dbReference>
<evidence type="ECO:0000256" key="6">
    <source>
        <dbReference type="ARBA" id="ARBA00023136"/>
    </source>
</evidence>
<feature type="transmembrane region" description="Helical" evidence="7">
    <location>
        <begin position="384"/>
        <end position="405"/>
    </location>
</feature>
<keyword evidence="2" id="KW-0813">Transport</keyword>
<feature type="transmembrane region" description="Helical" evidence="7">
    <location>
        <begin position="320"/>
        <end position="340"/>
    </location>
</feature>
<dbReference type="EMBL" id="AP019376">
    <property type="protein sequence ID" value="BBH85309.1"/>
    <property type="molecule type" value="Genomic_DNA"/>
</dbReference>
<accession>A0A455SE50</accession>
<evidence type="ECO:0000256" key="3">
    <source>
        <dbReference type="ARBA" id="ARBA00022475"/>
    </source>
</evidence>
<evidence type="ECO:0000313" key="8">
    <source>
        <dbReference type="EMBL" id="BBH85309.1"/>
    </source>
</evidence>
<dbReference type="InterPro" id="IPR036259">
    <property type="entry name" value="MFS_trans_sf"/>
</dbReference>
<feature type="transmembrane region" description="Helical" evidence="7">
    <location>
        <begin position="237"/>
        <end position="260"/>
    </location>
</feature>
<proteinExistence type="predicted"/>
<evidence type="ECO:0000256" key="4">
    <source>
        <dbReference type="ARBA" id="ARBA00022692"/>
    </source>
</evidence>
<feature type="transmembrane region" description="Helical" evidence="7">
    <location>
        <begin position="294"/>
        <end position="314"/>
    </location>
</feature>
<dbReference type="Pfam" id="PF05977">
    <property type="entry name" value="MFS_3"/>
    <property type="match status" value="1"/>
</dbReference>
<dbReference type="InterPro" id="IPR010290">
    <property type="entry name" value="TM_effector"/>
</dbReference>
<gene>
    <name evidence="8" type="ORF">KTC_00600</name>
</gene>
<evidence type="ECO:0000256" key="2">
    <source>
        <dbReference type="ARBA" id="ARBA00022448"/>
    </source>
</evidence>
<reference evidence="8" key="1">
    <citation type="submission" date="2018-12" db="EMBL/GenBank/DDBJ databases">
        <title>Novel natural products biosynthetic potential of the class Ktedonobacteria.</title>
        <authorList>
            <person name="Zheng Y."/>
            <person name="Saitou A."/>
            <person name="Wang C.M."/>
            <person name="Toyoda A."/>
            <person name="Minakuchi Y."/>
            <person name="Sekiguchi Y."/>
            <person name="Ueda K."/>
            <person name="Takano H."/>
            <person name="Sakai Y."/>
            <person name="Yokota A."/>
            <person name="Yabe S."/>
        </authorList>
    </citation>
    <scope>NUCLEOTIDE SEQUENCE</scope>
    <source>
        <strain evidence="8">COM3</strain>
    </source>
</reference>
<keyword evidence="5 7" id="KW-1133">Transmembrane helix</keyword>
<organism evidence="8">
    <name type="scientific">Thermosporothrix sp. COM3</name>
    <dbReference type="NCBI Taxonomy" id="2490863"/>
    <lineage>
        <taxon>Bacteria</taxon>
        <taxon>Bacillati</taxon>
        <taxon>Chloroflexota</taxon>
        <taxon>Ktedonobacteria</taxon>
        <taxon>Ktedonobacterales</taxon>
        <taxon>Thermosporotrichaceae</taxon>
        <taxon>Thermosporothrix</taxon>
    </lineage>
</organism>
<feature type="transmembrane region" description="Helical" evidence="7">
    <location>
        <begin position="55"/>
        <end position="77"/>
    </location>
</feature>
<feature type="transmembrane region" description="Helical" evidence="7">
    <location>
        <begin position="25"/>
        <end position="49"/>
    </location>
</feature>
<dbReference type="SUPFAM" id="SSF103473">
    <property type="entry name" value="MFS general substrate transporter"/>
    <property type="match status" value="1"/>
</dbReference>
<comment type="subcellular location">
    <subcellularLocation>
        <location evidence="1">Cell membrane</location>
        <topology evidence="1">Multi-pass membrane protein</topology>
    </subcellularLocation>
</comment>
<evidence type="ECO:0000256" key="5">
    <source>
        <dbReference type="ARBA" id="ARBA00022989"/>
    </source>
</evidence>
<feature type="transmembrane region" description="Helical" evidence="7">
    <location>
        <begin position="183"/>
        <end position="202"/>
    </location>
</feature>
<feature type="transmembrane region" description="Helical" evidence="7">
    <location>
        <begin position="89"/>
        <end position="112"/>
    </location>
</feature>
<dbReference type="Gene3D" id="1.20.1250.20">
    <property type="entry name" value="MFS general substrate transporter like domains"/>
    <property type="match status" value="1"/>
</dbReference>
<evidence type="ECO:0000256" key="7">
    <source>
        <dbReference type="SAM" id="Phobius"/>
    </source>
</evidence>
<dbReference type="PANTHER" id="PTHR23513:SF6">
    <property type="entry name" value="MAJOR FACILITATOR SUPERFAMILY ASSOCIATED DOMAIN-CONTAINING PROTEIN"/>
    <property type="match status" value="1"/>
</dbReference>
<feature type="transmembrane region" description="Helical" evidence="7">
    <location>
        <begin position="360"/>
        <end position="378"/>
    </location>
</feature>
<evidence type="ECO:0000256" key="1">
    <source>
        <dbReference type="ARBA" id="ARBA00004651"/>
    </source>
</evidence>
<protein>
    <submittedName>
        <fullName evidence="8">MFS transporter</fullName>
    </submittedName>
</protein>
<feature type="transmembrane region" description="Helical" evidence="7">
    <location>
        <begin position="266"/>
        <end position="287"/>
    </location>
</feature>
<feature type="transmembrane region" description="Helical" evidence="7">
    <location>
        <begin position="158"/>
        <end position="177"/>
    </location>
</feature>
<dbReference type="GO" id="GO:0005886">
    <property type="term" value="C:plasma membrane"/>
    <property type="evidence" value="ECO:0007669"/>
    <property type="project" value="UniProtKB-SubCell"/>
</dbReference>
<dbReference type="AlphaFoldDB" id="A0A455SE50"/>
<keyword evidence="4 7" id="KW-0812">Transmembrane</keyword>
<name>A0A455SE50_9CHLR</name>
<dbReference type="PANTHER" id="PTHR23513">
    <property type="entry name" value="INTEGRAL MEMBRANE EFFLUX PROTEIN-RELATED"/>
    <property type="match status" value="1"/>
</dbReference>
<sequence>MSPITKQTEIIPQQPISLWRNRDYLLLWFGQAVSSLGTSCTQFAFPLLIMGLTRSIAAAGLAYSLGQLPYVLLSLPAGALVDRWPRKRVMLLCTFCLMMCVASIPLALFLTSGPLRLFLLYAIAFGLGAISLFYELAKLAALAWVVPKSQLTTAVAQNELIVSSCSLFGPALGSWLFSITRLLPFITDALSSLVLLISLLSIRSPMQDERRTERHHLLLEVREGLTWLWSQKVMRSIFLISSYLNLTITASALLVLTIVQQQHIPSMLYGLIVASGGVGNLLGTVLSPPLQRHIRFGTALGCALMVFVLLWPLYGFITTPLLLGAIFAGIALSDSIRAIFMDSYRFAVVPDALQGRISSIYRVILFSVLTVGSSALGLSLEHLGILPTVGIVWSGLLLITGFLFLSRHMRQATFPQG</sequence>
<feature type="transmembrane region" description="Helical" evidence="7">
    <location>
        <begin position="118"/>
        <end position="146"/>
    </location>
</feature>
<keyword evidence="3" id="KW-1003">Cell membrane</keyword>